<dbReference type="Proteomes" id="UP000283269">
    <property type="component" value="Unassembled WGS sequence"/>
</dbReference>
<evidence type="ECO:0000313" key="5">
    <source>
        <dbReference type="Proteomes" id="UP000283269"/>
    </source>
</evidence>
<dbReference type="Pfam" id="PF14033">
    <property type="entry name" value="DUF4246"/>
    <property type="match status" value="1"/>
</dbReference>
<evidence type="ECO:0000313" key="4">
    <source>
        <dbReference type="EMBL" id="PPQ84533.1"/>
    </source>
</evidence>
<evidence type="ECO:0000256" key="1">
    <source>
        <dbReference type="SAM" id="MobiDB-lite"/>
    </source>
</evidence>
<dbReference type="InParanoid" id="A0A409X184"/>
<evidence type="ECO:0000259" key="2">
    <source>
        <dbReference type="Pfam" id="PF14033"/>
    </source>
</evidence>
<accession>A0A409X184</accession>
<reference evidence="4 5" key="1">
    <citation type="journal article" date="2018" name="Evol. Lett.">
        <title>Horizontal gene cluster transfer increased hallucinogenic mushroom diversity.</title>
        <authorList>
            <person name="Reynolds H.T."/>
            <person name="Vijayakumar V."/>
            <person name="Gluck-Thaler E."/>
            <person name="Korotkin H.B."/>
            <person name="Matheny P.B."/>
            <person name="Slot J.C."/>
        </authorList>
    </citation>
    <scope>NUCLEOTIDE SEQUENCE [LARGE SCALE GENOMIC DNA]</scope>
    <source>
        <strain evidence="4 5">2631</strain>
    </source>
</reference>
<dbReference type="Pfam" id="PF21666">
    <property type="entry name" value="DUF4246_N"/>
    <property type="match status" value="1"/>
</dbReference>
<proteinExistence type="predicted"/>
<dbReference type="EMBL" id="NHYD01002850">
    <property type="protein sequence ID" value="PPQ84533.1"/>
    <property type="molecule type" value="Genomic_DNA"/>
</dbReference>
<evidence type="ECO:0000259" key="3">
    <source>
        <dbReference type="Pfam" id="PF21666"/>
    </source>
</evidence>
<dbReference type="InterPro" id="IPR049192">
    <property type="entry name" value="DUF4246_C"/>
</dbReference>
<feature type="region of interest" description="Disordered" evidence="1">
    <location>
        <begin position="1"/>
        <end position="22"/>
    </location>
</feature>
<dbReference type="PANTHER" id="PTHR33119:SF1">
    <property type="entry name" value="FE2OG DIOXYGENASE DOMAIN-CONTAINING PROTEIN"/>
    <property type="match status" value="1"/>
</dbReference>
<keyword evidence="5" id="KW-1185">Reference proteome</keyword>
<dbReference type="PANTHER" id="PTHR33119">
    <property type="entry name" value="IFI3P"/>
    <property type="match status" value="1"/>
</dbReference>
<dbReference type="InterPro" id="IPR025340">
    <property type="entry name" value="DUF4246"/>
</dbReference>
<dbReference type="STRING" id="93625.A0A409X184"/>
<comment type="caution">
    <text evidence="4">The sequence shown here is derived from an EMBL/GenBank/DDBJ whole genome shotgun (WGS) entry which is preliminary data.</text>
</comment>
<feature type="domain" description="DUF4246" evidence="3">
    <location>
        <begin position="15"/>
        <end position="93"/>
    </location>
</feature>
<feature type="domain" description="DUF4246" evidence="2">
    <location>
        <begin position="104"/>
        <end position="543"/>
    </location>
</feature>
<dbReference type="OrthoDB" id="415532at2759"/>
<feature type="compositionally biased region" description="Polar residues" evidence="1">
    <location>
        <begin position="1"/>
        <end position="13"/>
    </location>
</feature>
<sequence length="626" mass="71893">MSAPTTTAASKRTQLPGFGRPLNYVPQKDDPDYTGPLFPNALSNLNIDGGCIALPLTTLREFTMLRFMNIITDKPDWHVKINDEEISSKWKTEAFASDWDMTNKMVDWCISELRHKATFFAASLASPPPIIVYDGNVIKSDFAVSQELKLELQRAVIAFEERIPERLKDWHPNSEEKVWDLVHPSLFPLVYGRTRVLANGETTSLEDFVHRCGQGEIVPVPDAADTQEFIGKLHLWISDDLKNPFSAKFQWLPSEVDISGDEARITTYINNLHPHEEKPLYDLIAKLITVSIPLWDLTLAPIRNGSFFKHKQRIEFTGVQYDPDPIRGPREEWPQQGPSEDYDDFWQRRKEWFRATRKLVLPEPKDIFEPLQPPPSFSLKEKFGNRGLQVIVKLANIQLTPEKQEYHGGSWHVEGQMNEHIVATSLYYYSCSNITTSTLSFRQQSNPADTDEMVYDQDEHEWLSKIFGCERDGPAIQDVGSVETREGRLLTFPNILQHRVGPFKLDDPTKPGHRKIVALFLVDPNIKIISTANVPCQRQDWWWEVTRSLQAKEQKSSSSLGGPESDGNLAKLPRELQDLILEDVDFPISLHEAKKLRLELMEERKDFVIRHERGFENSRTISLCEH</sequence>
<organism evidence="4 5">
    <name type="scientific">Psilocybe cyanescens</name>
    <dbReference type="NCBI Taxonomy" id="93625"/>
    <lineage>
        <taxon>Eukaryota</taxon>
        <taxon>Fungi</taxon>
        <taxon>Dikarya</taxon>
        <taxon>Basidiomycota</taxon>
        <taxon>Agaricomycotina</taxon>
        <taxon>Agaricomycetes</taxon>
        <taxon>Agaricomycetidae</taxon>
        <taxon>Agaricales</taxon>
        <taxon>Agaricineae</taxon>
        <taxon>Strophariaceae</taxon>
        <taxon>Psilocybe</taxon>
    </lineage>
</organism>
<dbReference type="InterPro" id="IPR049207">
    <property type="entry name" value="DUF4246_N"/>
</dbReference>
<gene>
    <name evidence="4" type="ORF">CVT25_007603</name>
</gene>
<name>A0A409X184_PSICY</name>
<protein>
    <submittedName>
        <fullName evidence="4">Uncharacterized protein</fullName>
    </submittedName>
</protein>
<dbReference type="AlphaFoldDB" id="A0A409X184"/>